<evidence type="ECO:0000259" key="3">
    <source>
        <dbReference type="Pfam" id="PF03372"/>
    </source>
</evidence>
<evidence type="ECO:0000313" key="4">
    <source>
        <dbReference type="EMBL" id="NEB91339.1"/>
    </source>
</evidence>
<dbReference type="Gene3D" id="3.60.10.10">
    <property type="entry name" value="Endonuclease/exonuclease/phosphatase"/>
    <property type="match status" value="1"/>
</dbReference>
<feature type="signal peptide" evidence="2">
    <location>
        <begin position="1"/>
        <end position="28"/>
    </location>
</feature>
<keyword evidence="4" id="KW-0269">Exonuclease</keyword>
<dbReference type="GO" id="GO:0004519">
    <property type="term" value="F:endonuclease activity"/>
    <property type="evidence" value="ECO:0007669"/>
    <property type="project" value="UniProtKB-KW"/>
</dbReference>
<dbReference type="InterPro" id="IPR008999">
    <property type="entry name" value="Actin-crosslinking"/>
</dbReference>
<comment type="caution">
    <text evidence="4">The sequence shown here is derived from an EMBL/GenBank/DDBJ whole genome shotgun (WGS) entry which is preliminary data.</text>
</comment>
<proteinExistence type="predicted"/>
<name>A0A7K3QN60_9ACTN</name>
<dbReference type="Proteomes" id="UP000470520">
    <property type="component" value="Unassembled WGS sequence"/>
</dbReference>
<dbReference type="InterPro" id="IPR036691">
    <property type="entry name" value="Endo/exonu/phosph_ase_sf"/>
</dbReference>
<dbReference type="GO" id="GO:0004527">
    <property type="term" value="F:exonuclease activity"/>
    <property type="evidence" value="ECO:0007669"/>
    <property type="project" value="UniProtKB-KW"/>
</dbReference>
<dbReference type="RefSeq" id="WP_164187252.1">
    <property type="nucleotide sequence ID" value="NZ_JAAGMR010000074.1"/>
</dbReference>
<evidence type="ECO:0000313" key="5">
    <source>
        <dbReference type="Proteomes" id="UP000470520"/>
    </source>
</evidence>
<dbReference type="Gene3D" id="2.80.10.50">
    <property type="match status" value="1"/>
</dbReference>
<evidence type="ECO:0000256" key="1">
    <source>
        <dbReference type="SAM" id="MobiDB-lite"/>
    </source>
</evidence>
<dbReference type="AlphaFoldDB" id="A0A7K3QN60"/>
<accession>A0A7K3QN60</accession>
<dbReference type="Pfam" id="PF03372">
    <property type="entry name" value="Exo_endo_phos"/>
    <property type="match status" value="1"/>
</dbReference>
<keyword evidence="4" id="KW-0540">Nuclease</keyword>
<feature type="region of interest" description="Disordered" evidence="1">
    <location>
        <begin position="464"/>
        <end position="483"/>
    </location>
</feature>
<feature type="domain" description="Endonuclease/exonuclease/phosphatase" evidence="3">
    <location>
        <begin position="220"/>
        <end position="471"/>
    </location>
</feature>
<sequence>MRRSTRTGALLGLLLTLLTLSIAPSAQAGDILTEKSAGRKYALQSKAATDKAGKATCVSAEINDAGNQAGKLRARTDCTSLSSLGSWETFTLHTNDKGSHAALRSEANGLYVSAEFHDADPHFGMLRARQDGSIGDWEQFQLVDLKDGWYALRYNFTEGGTSRDYYVTTEVNSTGSDENLLRARTTTTPGSWERFKLVEIPSSNTPPAAASTPSRTFNALTWNTCSNNSSCAMAGYTSAQFASAVAQRASSAQADVIFLQEFCEKWAKPLEQKLEDTFDQGADTWDVRFAPIQYQVGTTGQWAQKSCSNNRGAYGVAVAVPSENTWYKAVELTSPDDTERRTGICAAIPSWAVMACSAHFSTGGRDAEGKPYDDPDRYVQQAQASALAQQVGSYSGYRPVFGGDLNATPTVKPTNSTTPVLQPLYDAYKESDQPANRPTKGSNKLDYLYASPSANWSLTVIGSNTGNPSDHQPLWSTVGLPAR</sequence>
<dbReference type="InterPro" id="IPR005135">
    <property type="entry name" value="Endo/exonuclease/phosphatase"/>
</dbReference>
<organism evidence="4 5">
    <name type="scientific">Streptomyces bauhiniae</name>
    <dbReference type="NCBI Taxonomy" id="2340725"/>
    <lineage>
        <taxon>Bacteria</taxon>
        <taxon>Bacillati</taxon>
        <taxon>Actinomycetota</taxon>
        <taxon>Actinomycetes</taxon>
        <taxon>Kitasatosporales</taxon>
        <taxon>Streptomycetaceae</taxon>
        <taxon>Streptomyces</taxon>
    </lineage>
</organism>
<reference evidence="4 5" key="1">
    <citation type="submission" date="2020-01" db="EMBL/GenBank/DDBJ databases">
        <title>Insect and environment-associated Actinomycetes.</title>
        <authorList>
            <person name="Currrie C."/>
            <person name="Chevrette M."/>
            <person name="Carlson C."/>
            <person name="Stubbendieck R."/>
            <person name="Wendt-Pienkowski E."/>
        </authorList>
    </citation>
    <scope>NUCLEOTIDE SEQUENCE [LARGE SCALE GENOMIC DNA]</scope>
    <source>
        <strain evidence="4 5">SID7754</strain>
    </source>
</reference>
<feature type="chain" id="PRO_5029510497" evidence="2">
    <location>
        <begin position="29"/>
        <end position="483"/>
    </location>
</feature>
<gene>
    <name evidence="4" type="ORF">G3I21_06305</name>
</gene>
<dbReference type="SUPFAM" id="SSF50405">
    <property type="entry name" value="Actin-crosslinking proteins"/>
    <property type="match status" value="1"/>
</dbReference>
<keyword evidence="4" id="KW-0255">Endonuclease</keyword>
<dbReference type="SUPFAM" id="SSF56219">
    <property type="entry name" value="DNase I-like"/>
    <property type="match status" value="1"/>
</dbReference>
<dbReference type="CDD" id="cd00257">
    <property type="entry name" value="beta-trefoil_FSCN-like"/>
    <property type="match status" value="1"/>
</dbReference>
<keyword evidence="4" id="KW-0378">Hydrolase</keyword>
<protein>
    <submittedName>
        <fullName evidence="4">Endonuclease/exonuclease/phosphatase family protein</fullName>
    </submittedName>
</protein>
<keyword evidence="2" id="KW-0732">Signal</keyword>
<evidence type="ECO:0000256" key="2">
    <source>
        <dbReference type="SAM" id="SignalP"/>
    </source>
</evidence>
<dbReference type="EMBL" id="JAAGMR010000074">
    <property type="protein sequence ID" value="NEB91339.1"/>
    <property type="molecule type" value="Genomic_DNA"/>
</dbReference>